<proteinExistence type="predicted"/>
<dbReference type="InterPro" id="IPR010775">
    <property type="entry name" value="DUF1365"/>
</dbReference>
<dbReference type="EMBL" id="BSYO01000003">
    <property type="protein sequence ID" value="GMH01476.1"/>
    <property type="molecule type" value="Genomic_DNA"/>
</dbReference>
<evidence type="ECO:0008006" key="3">
    <source>
        <dbReference type="Google" id="ProtNLM"/>
    </source>
</evidence>
<dbReference type="PANTHER" id="PTHR33973">
    <property type="entry name" value="OS07G0153300 PROTEIN"/>
    <property type="match status" value="1"/>
</dbReference>
<dbReference type="PANTHER" id="PTHR33973:SF4">
    <property type="entry name" value="OS07G0153300 PROTEIN"/>
    <property type="match status" value="1"/>
</dbReference>
<dbReference type="Proteomes" id="UP001279734">
    <property type="component" value="Unassembled WGS sequence"/>
</dbReference>
<evidence type="ECO:0000313" key="2">
    <source>
        <dbReference type="Proteomes" id="UP001279734"/>
    </source>
</evidence>
<dbReference type="AlphaFoldDB" id="A0AAD3RZ96"/>
<gene>
    <name evidence="1" type="ORF">Nepgr_003315</name>
</gene>
<keyword evidence="2" id="KW-1185">Reference proteome</keyword>
<accession>A0AAD3RZ96</accession>
<protein>
    <recommendedName>
        <fullName evidence="3">DUF1365 domain-containing protein</fullName>
    </recommendedName>
</protein>
<reference evidence="1" key="1">
    <citation type="submission" date="2023-05" db="EMBL/GenBank/DDBJ databases">
        <title>Nepenthes gracilis genome sequencing.</title>
        <authorList>
            <person name="Fukushima K."/>
        </authorList>
    </citation>
    <scope>NUCLEOTIDE SEQUENCE</scope>
    <source>
        <strain evidence="1">SING2019-196</strain>
    </source>
</reference>
<organism evidence="1 2">
    <name type="scientific">Nepenthes gracilis</name>
    <name type="common">Slender pitcher plant</name>
    <dbReference type="NCBI Taxonomy" id="150966"/>
    <lineage>
        <taxon>Eukaryota</taxon>
        <taxon>Viridiplantae</taxon>
        <taxon>Streptophyta</taxon>
        <taxon>Embryophyta</taxon>
        <taxon>Tracheophyta</taxon>
        <taxon>Spermatophyta</taxon>
        <taxon>Magnoliopsida</taxon>
        <taxon>eudicotyledons</taxon>
        <taxon>Gunneridae</taxon>
        <taxon>Pentapetalae</taxon>
        <taxon>Caryophyllales</taxon>
        <taxon>Nepenthaceae</taxon>
        <taxon>Nepenthes</taxon>
    </lineage>
</organism>
<name>A0AAD3RZ96_NEPGR</name>
<dbReference type="Pfam" id="PF07103">
    <property type="entry name" value="DUF1365"/>
    <property type="match status" value="2"/>
</dbReference>
<evidence type="ECO:0000313" key="1">
    <source>
        <dbReference type="EMBL" id="GMH01476.1"/>
    </source>
</evidence>
<comment type="caution">
    <text evidence="1">The sequence shown here is derived from an EMBL/GenBank/DDBJ whole genome shotgun (WGS) entry which is preliminary data.</text>
</comment>
<sequence length="298" mass="33947">MELFYLLCCVFSTSVVSFSLSFLLLIRILLHRHSPLAAASSSSSESVTLYEGIVWHERRRPIHHSFSYRVRYALIDLDRAPHAPPNHLSATEARRIAETTGPVFLLTIPASVGYQQNPLSVYYCYNLEDSSSHLKKCIAEVTNTPWGERVSFIFNPSSDLVAKALHVSPFMDMMGSWNIMATAPGDSLSVAILVQHPHLGHYFSATLKAKRIPSSVLSDHALFFWLMPHKVAVWIYWQALKLWWKNVSFIQHPRYGNPAYREEALLRDEKLKCGKHDNNEVGGSSRCFAWTDAKWPWS</sequence>